<gene>
    <name evidence="1" type="ORF">PHYPA_016495</name>
</gene>
<name>A0A2K1JRF2_PHYPA</name>
<evidence type="ECO:0000313" key="2">
    <source>
        <dbReference type="EnsemblPlants" id="PAC:32973458.CDS.1"/>
    </source>
</evidence>
<reference evidence="1 3" key="2">
    <citation type="journal article" date="2018" name="Plant J.">
        <title>The Physcomitrella patens chromosome-scale assembly reveals moss genome structure and evolution.</title>
        <authorList>
            <person name="Lang D."/>
            <person name="Ullrich K.K."/>
            <person name="Murat F."/>
            <person name="Fuchs J."/>
            <person name="Jenkins J."/>
            <person name="Haas F.B."/>
            <person name="Piednoel M."/>
            <person name="Gundlach H."/>
            <person name="Van Bel M."/>
            <person name="Meyberg R."/>
            <person name="Vives C."/>
            <person name="Morata J."/>
            <person name="Symeonidi A."/>
            <person name="Hiss M."/>
            <person name="Muchero W."/>
            <person name="Kamisugi Y."/>
            <person name="Saleh O."/>
            <person name="Blanc G."/>
            <person name="Decker E.L."/>
            <person name="van Gessel N."/>
            <person name="Grimwood J."/>
            <person name="Hayes R.D."/>
            <person name="Graham S.W."/>
            <person name="Gunter L.E."/>
            <person name="McDaniel S.F."/>
            <person name="Hoernstein S.N.W."/>
            <person name="Larsson A."/>
            <person name="Li F.W."/>
            <person name="Perroud P.F."/>
            <person name="Phillips J."/>
            <person name="Ranjan P."/>
            <person name="Rokshar D.S."/>
            <person name="Rothfels C.J."/>
            <person name="Schneider L."/>
            <person name="Shu S."/>
            <person name="Stevenson D.W."/>
            <person name="Thummler F."/>
            <person name="Tillich M."/>
            <person name="Villarreal Aguilar J.C."/>
            <person name="Widiez T."/>
            <person name="Wong G.K."/>
            <person name="Wymore A."/>
            <person name="Zhang Y."/>
            <person name="Zimmer A.D."/>
            <person name="Quatrano R.S."/>
            <person name="Mayer K.F.X."/>
            <person name="Goodstein D."/>
            <person name="Casacuberta J.M."/>
            <person name="Vandepoele K."/>
            <person name="Reski R."/>
            <person name="Cuming A.C."/>
            <person name="Tuskan G.A."/>
            <person name="Maumus F."/>
            <person name="Salse J."/>
            <person name="Schmutz J."/>
            <person name="Rensing S.A."/>
        </authorList>
    </citation>
    <scope>NUCLEOTIDE SEQUENCE [LARGE SCALE GENOMIC DNA]</scope>
    <source>
        <strain evidence="2 3">cv. Gransden 2004</strain>
    </source>
</reference>
<protein>
    <submittedName>
        <fullName evidence="1 2">Uncharacterized protein</fullName>
    </submittedName>
</protein>
<sequence>MLSLHFHLLQCEAMLFGIWCLASTIWRVCDVVLHCSRALLDASFEPGTDTSNDEIDFRTTTAYYISKSLGFAYEPSSSILLPPFSDILV</sequence>
<keyword evidence="3" id="KW-1185">Reference proteome</keyword>
<dbReference type="Proteomes" id="UP000006727">
    <property type="component" value="Chromosome 12"/>
</dbReference>
<dbReference type="Gramene" id="Pp3c12_19308V3.1">
    <property type="protein sequence ID" value="PAC:32973458.CDS.1"/>
    <property type="gene ID" value="Pp3c12_19308"/>
</dbReference>
<evidence type="ECO:0000313" key="3">
    <source>
        <dbReference type="Proteomes" id="UP000006727"/>
    </source>
</evidence>
<reference evidence="1 3" key="1">
    <citation type="journal article" date="2008" name="Science">
        <title>The Physcomitrella genome reveals evolutionary insights into the conquest of land by plants.</title>
        <authorList>
            <person name="Rensing S."/>
            <person name="Lang D."/>
            <person name="Zimmer A."/>
            <person name="Terry A."/>
            <person name="Salamov A."/>
            <person name="Shapiro H."/>
            <person name="Nishiyama T."/>
            <person name="Perroud P.-F."/>
            <person name="Lindquist E."/>
            <person name="Kamisugi Y."/>
            <person name="Tanahashi T."/>
            <person name="Sakakibara K."/>
            <person name="Fujita T."/>
            <person name="Oishi K."/>
            <person name="Shin-I T."/>
            <person name="Kuroki Y."/>
            <person name="Toyoda A."/>
            <person name="Suzuki Y."/>
            <person name="Hashimoto A."/>
            <person name="Yamaguchi K."/>
            <person name="Sugano A."/>
            <person name="Kohara Y."/>
            <person name="Fujiyama A."/>
            <person name="Anterola A."/>
            <person name="Aoki S."/>
            <person name="Ashton N."/>
            <person name="Barbazuk W.B."/>
            <person name="Barker E."/>
            <person name="Bennetzen J."/>
            <person name="Bezanilla M."/>
            <person name="Blankenship R."/>
            <person name="Cho S.H."/>
            <person name="Dutcher S."/>
            <person name="Estelle M."/>
            <person name="Fawcett J.A."/>
            <person name="Gundlach H."/>
            <person name="Hanada K."/>
            <person name="Heyl A."/>
            <person name="Hicks K.A."/>
            <person name="Hugh J."/>
            <person name="Lohr M."/>
            <person name="Mayer K."/>
            <person name="Melkozernov A."/>
            <person name="Murata T."/>
            <person name="Nelson D."/>
            <person name="Pils B."/>
            <person name="Prigge M."/>
            <person name="Reiss B."/>
            <person name="Renner T."/>
            <person name="Rombauts S."/>
            <person name="Rushton P."/>
            <person name="Sanderfoot A."/>
            <person name="Schween G."/>
            <person name="Shiu S.-H."/>
            <person name="Stueber K."/>
            <person name="Theodoulou F.L."/>
            <person name="Tu H."/>
            <person name="Van de Peer Y."/>
            <person name="Verrier P.J."/>
            <person name="Waters E."/>
            <person name="Wood A."/>
            <person name="Yang L."/>
            <person name="Cove D."/>
            <person name="Cuming A."/>
            <person name="Hasebe M."/>
            <person name="Lucas S."/>
            <person name="Mishler D.B."/>
            <person name="Reski R."/>
            <person name="Grigoriev I."/>
            <person name="Quatrano R.S."/>
            <person name="Boore J.L."/>
        </authorList>
    </citation>
    <scope>NUCLEOTIDE SEQUENCE [LARGE SCALE GENOMIC DNA]</scope>
    <source>
        <strain evidence="2 3">cv. Gransden 2004</strain>
    </source>
</reference>
<evidence type="ECO:0000313" key="1">
    <source>
        <dbReference type="EMBL" id="PNR44111.1"/>
    </source>
</evidence>
<dbReference type="EnsemblPlants" id="Pp3c12_19308V3.1">
    <property type="protein sequence ID" value="PAC:32973458.CDS.1"/>
    <property type="gene ID" value="Pp3c12_19308"/>
</dbReference>
<proteinExistence type="predicted"/>
<organism evidence="1">
    <name type="scientific">Physcomitrium patens</name>
    <name type="common">Spreading-leaved earth moss</name>
    <name type="synonym">Physcomitrella patens</name>
    <dbReference type="NCBI Taxonomy" id="3218"/>
    <lineage>
        <taxon>Eukaryota</taxon>
        <taxon>Viridiplantae</taxon>
        <taxon>Streptophyta</taxon>
        <taxon>Embryophyta</taxon>
        <taxon>Bryophyta</taxon>
        <taxon>Bryophytina</taxon>
        <taxon>Bryopsida</taxon>
        <taxon>Funariidae</taxon>
        <taxon>Funariales</taxon>
        <taxon>Funariaceae</taxon>
        <taxon>Physcomitrium</taxon>
    </lineage>
</organism>
<dbReference type="EMBL" id="ABEU02000012">
    <property type="protein sequence ID" value="PNR44111.1"/>
    <property type="molecule type" value="Genomic_DNA"/>
</dbReference>
<accession>A0A2K1JRF2</accession>
<reference evidence="2" key="3">
    <citation type="submission" date="2020-12" db="UniProtKB">
        <authorList>
            <consortium name="EnsemblPlants"/>
        </authorList>
    </citation>
    <scope>IDENTIFICATION</scope>
</reference>
<dbReference type="InParanoid" id="A0A2K1JRF2"/>
<dbReference type="AlphaFoldDB" id="A0A2K1JRF2"/>